<evidence type="ECO:0000256" key="2">
    <source>
        <dbReference type="ARBA" id="ARBA00022679"/>
    </source>
</evidence>
<name>A0A9D1RAK4_9FIRM</name>
<dbReference type="AlphaFoldDB" id="A0A9D1RAK4"/>
<reference evidence="3" key="2">
    <citation type="submission" date="2021-04" db="EMBL/GenBank/DDBJ databases">
        <authorList>
            <person name="Gilroy R."/>
        </authorList>
    </citation>
    <scope>NUCLEOTIDE SEQUENCE</scope>
    <source>
        <strain evidence="3">ChiSxjej1B13-11762</strain>
    </source>
</reference>
<evidence type="ECO:0000313" key="4">
    <source>
        <dbReference type="Proteomes" id="UP000824263"/>
    </source>
</evidence>
<dbReference type="PANTHER" id="PTHR34136:SF1">
    <property type="entry name" value="UDP-N-ACETYL-D-MANNOSAMINURONIC ACID TRANSFERASE"/>
    <property type="match status" value="1"/>
</dbReference>
<protein>
    <submittedName>
        <fullName evidence="3">WecB/TagA/CpsF family glycosyltransferase</fullName>
        <ecNumber evidence="3">2.4.1.-</ecNumber>
    </submittedName>
</protein>
<dbReference type="PANTHER" id="PTHR34136">
    <property type="match status" value="1"/>
</dbReference>
<organism evidence="3 4">
    <name type="scientific">Candidatus Dorea gallistercoris</name>
    <dbReference type="NCBI Taxonomy" id="2838542"/>
    <lineage>
        <taxon>Bacteria</taxon>
        <taxon>Bacillati</taxon>
        <taxon>Bacillota</taxon>
        <taxon>Clostridia</taxon>
        <taxon>Lachnospirales</taxon>
        <taxon>Lachnospiraceae</taxon>
        <taxon>Dorea</taxon>
    </lineage>
</organism>
<gene>
    <name evidence="3" type="ORF">H9873_06905</name>
</gene>
<dbReference type="Proteomes" id="UP000824263">
    <property type="component" value="Unassembled WGS sequence"/>
</dbReference>
<keyword evidence="2 3" id="KW-0808">Transferase</keyword>
<dbReference type="Pfam" id="PF03808">
    <property type="entry name" value="Glyco_tran_WecG"/>
    <property type="match status" value="1"/>
</dbReference>
<comment type="caution">
    <text evidence="3">The sequence shown here is derived from an EMBL/GenBank/DDBJ whole genome shotgun (WGS) entry which is preliminary data.</text>
</comment>
<reference evidence="3" key="1">
    <citation type="journal article" date="2021" name="PeerJ">
        <title>Extensive microbial diversity within the chicken gut microbiome revealed by metagenomics and culture.</title>
        <authorList>
            <person name="Gilroy R."/>
            <person name="Ravi A."/>
            <person name="Getino M."/>
            <person name="Pursley I."/>
            <person name="Horton D.L."/>
            <person name="Alikhan N.F."/>
            <person name="Baker D."/>
            <person name="Gharbi K."/>
            <person name="Hall N."/>
            <person name="Watson M."/>
            <person name="Adriaenssens E.M."/>
            <person name="Foster-Nyarko E."/>
            <person name="Jarju S."/>
            <person name="Secka A."/>
            <person name="Antonio M."/>
            <person name="Oren A."/>
            <person name="Chaudhuri R.R."/>
            <person name="La Ragione R."/>
            <person name="Hildebrand F."/>
            <person name="Pallen M.J."/>
        </authorList>
    </citation>
    <scope>NUCLEOTIDE SEQUENCE</scope>
    <source>
        <strain evidence="3">ChiSxjej1B13-11762</strain>
    </source>
</reference>
<proteinExistence type="predicted"/>
<evidence type="ECO:0000256" key="1">
    <source>
        <dbReference type="ARBA" id="ARBA00022676"/>
    </source>
</evidence>
<dbReference type="InterPro" id="IPR004629">
    <property type="entry name" value="WecG_TagA_CpsF"/>
</dbReference>
<accession>A0A9D1RAK4</accession>
<dbReference type="EC" id="2.4.1.-" evidence="3"/>
<sequence>MSAKINVLDIEIDNCTAKEAMKKAVEYLESEPVNMIEMVTVDALMQMDEMAEMRKEFDRFDLVLAGDRMILEVAEITERKWLQETENQVFLRMLLRYLHKTHKRIYLLVGSEEDGQRFYDYLERHYGGVQVVGMAKVSAQDRADDMLVNAINGGEIDCIISALPAPLQEEFIVQNKSLLNAGLWLGLGSEMLPVRRGGFGRGKLSQFLVKMIFKKEMEKKKKRGN</sequence>
<dbReference type="EMBL" id="DXGF01000130">
    <property type="protein sequence ID" value="HIW84032.1"/>
    <property type="molecule type" value="Genomic_DNA"/>
</dbReference>
<dbReference type="GO" id="GO:0016758">
    <property type="term" value="F:hexosyltransferase activity"/>
    <property type="evidence" value="ECO:0007669"/>
    <property type="project" value="TreeGrafter"/>
</dbReference>
<keyword evidence="1 3" id="KW-0328">Glycosyltransferase</keyword>
<evidence type="ECO:0000313" key="3">
    <source>
        <dbReference type="EMBL" id="HIW84032.1"/>
    </source>
</evidence>